<evidence type="ECO:0000259" key="25">
    <source>
        <dbReference type="Pfam" id="PF25322"/>
    </source>
</evidence>
<evidence type="ECO:0000256" key="21">
    <source>
        <dbReference type="ARBA" id="ARBA00023765"/>
    </source>
</evidence>
<dbReference type="GO" id="GO:0000139">
    <property type="term" value="C:Golgi membrane"/>
    <property type="evidence" value="ECO:0007669"/>
    <property type="project" value="UniProtKB-SubCell"/>
</dbReference>
<comment type="subcellular location">
    <subcellularLocation>
        <location evidence="2">Cell membrane</location>
        <topology evidence="2">Peripheral membrane protein</topology>
    </subcellularLocation>
    <subcellularLocation>
        <location evidence="7">Cytoplasm</location>
        <location evidence="7">Perinuclear region</location>
    </subcellularLocation>
    <subcellularLocation>
        <location evidence="3">Early endosome membrane</location>
        <topology evidence="3">Peripheral membrane protein</topology>
    </subcellularLocation>
    <subcellularLocation>
        <location evidence="5">Endoplasmic reticulum membrane</location>
        <topology evidence="5">Peripheral membrane protein</topology>
    </subcellularLocation>
    <subcellularLocation>
        <location evidence="4">Golgi apparatus membrane</location>
        <topology evidence="4">Peripheral membrane protein</topology>
    </subcellularLocation>
    <subcellularLocation>
        <location evidence="8">Late endosome membrane</location>
        <topology evidence="8">Peripheral membrane protein</topology>
    </subcellularLocation>
    <subcellularLocation>
        <location evidence="21">Lysosome membrane</location>
        <topology evidence="21">Peripheral membrane protein</topology>
    </subcellularLocation>
    <subcellularLocation>
        <location evidence="6">Mitochondrion outer membrane</location>
        <topology evidence="6">Peripheral membrane protein</topology>
    </subcellularLocation>
    <subcellularLocation>
        <location evidence="1">Nucleus</location>
    </subcellularLocation>
</comment>
<keyword evidence="11" id="KW-1003">Cell membrane</keyword>
<dbReference type="GO" id="GO:0048471">
    <property type="term" value="C:perinuclear region of cytoplasm"/>
    <property type="evidence" value="ECO:0007669"/>
    <property type="project" value="UniProtKB-SubCell"/>
</dbReference>
<dbReference type="GO" id="GO:0038203">
    <property type="term" value="P:TORC2 signaling"/>
    <property type="evidence" value="ECO:0007669"/>
    <property type="project" value="TreeGrafter"/>
</dbReference>
<dbReference type="KEGG" id="ncc:104946148"/>
<dbReference type="GeneID" id="104946148"/>
<dbReference type="InterPro" id="IPR008828">
    <property type="entry name" value="Sin1/Avo1"/>
</dbReference>
<keyword evidence="15" id="KW-0256">Endoplasmic reticulum</keyword>
<dbReference type="Proteomes" id="UP000504611">
    <property type="component" value="Unplaced"/>
</dbReference>
<keyword evidence="12" id="KW-0963">Cytoplasm</keyword>
<keyword evidence="18" id="KW-0472">Membrane</keyword>
<dbReference type="CDD" id="cd13331">
    <property type="entry name" value="PH_Avo1"/>
    <property type="match status" value="1"/>
</dbReference>
<evidence type="ECO:0000256" key="3">
    <source>
        <dbReference type="ARBA" id="ARBA00004220"/>
    </source>
</evidence>
<dbReference type="GO" id="GO:0031901">
    <property type="term" value="C:early endosome membrane"/>
    <property type="evidence" value="ECO:0007669"/>
    <property type="project" value="UniProtKB-SubCell"/>
</dbReference>
<feature type="domain" description="SIN1-type PH" evidence="24">
    <location>
        <begin position="203"/>
        <end position="305"/>
    </location>
</feature>
<sequence length="339" mass="38359">MQLAQEKLHPMTVVTIANARVHDLIGLICWQYTSEGREPKLNDNVTAYCLHIAEDDGEVDTDFPPLDSNEPIHKFGFSTLALVEKYSSPGLASRESLFVRINAAHGFSLIPVDSLKVTMKDILQKALKKRKGSQIGSGPMYRLEKQTEPNVSVDLDATLESQSTLEFCLVRENSLRGEESSEEDLLTKLQCAGHAEQSHYTMSFKISMIHKLRFTTDVQLGISGEKVEIDPVTNQKASTKFWIRQKPISIDSDHLCACDLVEERSPSHAIFKFTYLSNHDYKPLYFESDAATVNEIVLRVNYILESRASTSRADYFAQKQRKLSRRTSFSFQKEKKSGQ</sequence>
<dbReference type="GO" id="GO:0031902">
    <property type="term" value="C:late endosome membrane"/>
    <property type="evidence" value="ECO:0007669"/>
    <property type="project" value="UniProtKB-SubCell"/>
</dbReference>
<evidence type="ECO:0000256" key="13">
    <source>
        <dbReference type="ARBA" id="ARBA00022753"/>
    </source>
</evidence>
<evidence type="ECO:0000256" key="19">
    <source>
        <dbReference type="ARBA" id="ARBA00023228"/>
    </source>
</evidence>
<keyword evidence="17" id="KW-0496">Mitochondrion</keyword>
<dbReference type="PANTHER" id="PTHR13335:SF1">
    <property type="entry name" value="TARGET OF RAPAMYCIN COMPLEX 2 SUBUNIT MAPKAP1"/>
    <property type="match status" value="1"/>
</dbReference>
<proteinExistence type="inferred from homology"/>
<keyword evidence="13" id="KW-0967">Endosome</keyword>
<gene>
    <name evidence="27" type="primary">mapkap1</name>
</gene>
<evidence type="ECO:0000256" key="6">
    <source>
        <dbReference type="ARBA" id="ARBA00004450"/>
    </source>
</evidence>
<evidence type="ECO:0000256" key="5">
    <source>
        <dbReference type="ARBA" id="ARBA00004406"/>
    </source>
</evidence>
<keyword evidence="19" id="KW-0458">Lysosome</keyword>
<organism evidence="26 27">
    <name type="scientific">Notothenia coriiceps</name>
    <name type="common">black rockcod</name>
    <dbReference type="NCBI Taxonomy" id="8208"/>
    <lineage>
        <taxon>Eukaryota</taxon>
        <taxon>Metazoa</taxon>
        <taxon>Chordata</taxon>
        <taxon>Craniata</taxon>
        <taxon>Vertebrata</taxon>
        <taxon>Euteleostomi</taxon>
        <taxon>Actinopterygii</taxon>
        <taxon>Neopterygii</taxon>
        <taxon>Teleostei</taxon>
        <taxon>Neoteleostei</taxon>
        <taxon>Acanthomorphata</taxon>
        <taxon>Eupercaria</taxon>
        <taxon>Perciformes</taxon>
        <taxon>Notothenioidei</taxon>
        <taxon>Nototheniidae</taxon>
        <taxon>Notothenia</taxon>
    </lineage>
</organism>
<dbReference type="InterPro" id="IPR031313">
    <property type="entry name" value="Sin1_PH_dom"/>
</dbReference>
<dbReference type="FunFam" id="2.30.29.30:FF:000105">
    <property type="entry name" value="Target of rapamycin complex 2 subunit MAPKAP1"/>
    <property type="match status" value="1"/>
</dbReference>
<dbReference type="RefSeq" id="XP_010770209.1">
    <property type="nucleotide sequence ID" value="XM_010771907.1"/>
</dbReference>
<evidence type="ECO:0000259" key="23">
    <source>
        <dbReference type="Pfam" id="PF16978"/>
    </source>
</evidence>
<dbReference type="GO" id="GO:0031932">
    <property type="term" value="C:TORC2 complex"/>
    <property type="evidence" value="ECO:0007669"/>
    <property type="project" value="InterPro"/>
</dbReference>
<evidence type="ECO:0000256" key="22">
    <source>
        <dbReference type="ARBA" id="ARBA00031431"/>
    </source>
</evidence>
<dbReference type="GO" id="GO:0005634">
    <property type="term" value="C:nucleus"/>
    <property type="evidence" value="ECO:0007669"/>
    <property type="project" value="UniProtKB-SubCell"/>
</dbReference>
<reference evidence="27" key="1">
    <citation type="submission" date="2025-08" db="UniProtKB">
        <authorList>
            <consortium name="RefSeq"/>
        </authorList>
    </citation>
    <scope>IDENTIFICATION</scope>
    <source>
        <tissue evidence="27">Muscle</tissue>
    </source>
</reference>
<evidence type="ECO:0000256" key="2">
    <source>
        <dbReference type="ARBA" id="ARBA00004202"/>
    </source>
</evidence>
<evidence type="ECO:0000259" key="24">
    <source>
        <dbReference type="Pfam" id="PF16979"/>
    </source>
</evidence>
<evidence type="ECO:0000256" key="20">
    <source>
        <dbReference type="ARBA" id="ARBA00023242"/>
    </source>
</evidence>
<comment type="similarity">
    <text evidence="9">Belongs to the SIN1 family.</text>
</comment>
<dbReference type="InterPro" id="IPR011993">
    <property type="entry name" value="PH-like_dom_sf"/>
</dbReference>
<dbReference type="GO" id="GO:0005886">
    <property type="term" value="C:plasma membrane"/>
    <property type="evidence" value="ECO:0007669"/>
    <property type="project" value="UniProtKB-SubCell"/>
</dbReference>
<evidence type="ECO:0000313" key="27">
    <source>
        <dbReference type="RefSeq" id="XP_010770209.1"/>
    </source>
</evidence>
<name>A0A6I9MW80_9TELE</name>
<evidence type="ECO:0000256" key="12">
    <source>
        <dbReference type="ARBA" id="ARBA00022490"/>
    </source>
</evidence>
<dbReference type="GO" id="GO:0005546">
    <property type="term" value="F:phosphatidylinositol-4,5-bisphosphate binding"/>
    <property type="evidence" value="ECO:0007669"/>
    <property type="project" value="TreeGrafter"/>
</dbReference>
<evidence type="ECO:0000256" key="7">
    <source>
        <dbReference type="ARBA" id="ARBA00004556"/>
    </source>
</evidence>
<evidence type="ECO:0000256" key="8">
    <source>
        <dbReference type="ARBA" id="ARBA00004633"/>
    </source>
</evidence>
<evidence type="ECO:0000313" key="26">
    <source>
        <dbReference type="Proteomes" id="UP000504611"/>
    </source>
</evidence>
<evidence type="ECO:0000256" key="14">
    <source>
        <dbReference type="ARBA" id="ARBA00022787"/>
    </source>
</evidence>
<accession>A0A6I9MW80</accession>
<dbReference type="OrthoDB" id="8666736at2759"/>
<evidence type="ECO:0000256" key="16">
    <source>
        <dbReference type="ARBA" id="ARBA00023034"/>
    </source>
</evidence>
<evidence type="ECO:0000256" key="17">
    <source>
        <dbReference type="ARBA" id="ARBA00023128"/>
    </source>
</evidence>
<protein>
    <recommendedName>
        <fullName evidence="10">Target of rapamycin complex 2 subunit MAPKAP1</fullName>
    </recommendedName>
    <alternativeName>
        <fullName evidence="22">Stress-activated map kinase-interacting protein 1</fullName>
    </alternativeName>
</protein>
<evidence type="ECO:0000256" key="11">
    <source>
        <dbReference type="ARBA" id="ARBA00022475"/>
    </source>
</evidence>
<keyword evidence="14" id="KW-1000">Mitochondrion outer membrane</keyword>
<feature type="domain" description="Target of rapamycin complex 2 subunit MAPKAP1-like Ras-binding" evidence="25">
    <location>
        <begin position="105"/>
        <end position="171"/>
    </location>
</feature>
<dbReference type="CTD" id="79109"/>
<dbReference type="PANTHER" id="PTHR13335">
    <property type="entry name" value="TARGET OF RAPAMYCIN COMPLEX 2 SUBUNIT MAPKAP1"/>
    <property type="match status" value="1"/>
</dbReference>
<keyword evidence="20" id="KW-0539">Nucleus</keyword>
<dbReference type="Pfam" id="PF16979">
    <property type="entry name" value="SIN1_PH"/>
    <property type="match status" value="1"/>
</dbReference>
<evidence type="ECO:0000256" key="9">
    <source>
        <dbReference type="ARBA" id="ARBA00009407"/>
    </source>
</evidence>
<dbReference type="GO" id="GO:0005765">
    <property type="term" value="C:lysosomal membrane"/>
    <property type="evidence" value="ECO:0007669"/>
    <property type="project" value="UniProtKB-SubCell"/>
</dbReference>
<dbReference type="AlphaFoldDB" id="A0A6I9MW80"/>
<keyword evidence="16" id="KW-0333">Golgi apparatus</keyword>
<feature type="domain" description="CRIM" evidence="23">
    <location>
        <begin position="5"/>
        <end position="85"/>
    </location>
</feature>
<dbReference type="Gene3D" id="2.30.29.30">
    <property type="entry name" value="Pleckstrin-homology domain (PH domain)/Phosphotyrosine-binding domain (PTB)"/>
    <property type="match status" value="1"/>
</dbReference>
<dbReference type="InterPro" id="IPR057339">
    <property type="entry name" value="RBD_SIN1"/>
</dbReference>
<dbReference type="InterPro" id="IPR031567">
    <property type="entry name" value="CRIM_dom"/>
</dbReference>
<evidence type="ECO:0000256" key="18">
    <source>
        <dbReference type="ARBA" id="ARBA00023136"/>
    </source>
</evidence>
<evidence type="ECO:0000256" key="10">
    <source>
        <dbReference type="ARBA" id="ARBA00014183"/>
    </source>
</evidence>
<evidence type="ECO:0000256" key="1">
    <source>
        <dbReference type="ARBA" id="ARBA00004123"/>
    </source>
</evidence>
<dbReference type="GO" id="GO:0005789">
    <property type="term" value="C:endoplasmic reticulum membrane"/>
    <property type="evidence" value="ECO:0007669"/>
    <property type="project" value="UniProtKB-SubCell"/>
</dbReference>
<dbReference type="GO" id="GO:0005741">
    <property type="term" value="C:mitochondrial outer membrane"/>
    <property type="evidence" value="ECO:0007669"/>
    <property type="project" value="UniProtKB-SubCell"/>
</dbReference>
<evidence type="ECO:0000256" key="4">
    <source>
        <dbReference type="ARBA" id="ARBA00004395"/>
    </source>
</evidence>
<keyword evidence="26" id="KW-1185">Reference proteome</keyword>
<dbReference type="Pfam" id="PF16978">
    <property type="entry name" value="CRIM"/>
    <property type="match status" value="1"/>
</dbReference>
<dbReference type="Pfam" id="PF25322">
    <property type="entry name" value="RBD_SIN1"/>
    <property type="match status" value="1"/>
</dbReference>
<evidence type="ECO:0000256" key="15">
    <source>
        <dbReference type="ARBA" id="ARBA00022824"/>
    </source>
</evidence>